<name>A0A0H2YYR4_ECOK1</name>
<dbReference type="Pfam" id="PF06576">
    <property type="entry name" value="DUF1133"/>
    <property type="match status" value="1"/>
</dbReference>
<reference evidence="1 2" key="1">
    <citation type="journal article" date="2007" name="J. Bacteriol.">
        <title>The genome sequence of avian pathogenic Escherichia coli strain O1:K1:H7 shares strong similarities with human extraintestinal pathogenic E. coli genomes.</title>
        <authorList>
            <person name="Johnson T.J."/>
            <person name="Kariyawasam S."/>
            <person name="Wannemuehler Y."/>
            <person name="Mangiamele P."/>
            <person name="Johnson S.J."/>
            <person name="Doetkott C."/>
            <person name="Skyberg J.A."/>
            <person name="Lynne A.M."/>
            <person name="Johnson J.R."/>
            <person name="Nolan L.K."/>
        </authorList>
    </citation>
    <scope>NUCLEOTIDE SEQUENCE [LARGE SCALE GENOMIC DNA]</scope>
    <source>
        <strain evidence="1">APEC O1</strain>
    </source>
</reference>
<sequence>MPRFNRRAGKNQRLHQRRITPDACRRCFSHARNLEKGRLFMIYPTNTGKSGEHLRLTTLESVWIQGKLRMWGRWSYIGGGKTGNMFNQLLASKKLTKTAINEALRRMKKAGIEKAELEAFLREMINGKQKSWLAHCTDAEALKIDSVIGEVLADHPGLLNVLSQRYVGRGMSKRRMAELLNEQYPEWALITCRRRVDQWLRVAEFILYSPMREAFDYA</sequence>
<evidence type="ECO:0000313" key="1">
    <source>
        <dbReference type="EMBL" id="ABJ00811.1"/>
    </source>
</evidence>
<dbReference type="Proteomes" id="UP000008216">
    <property type="component" value="Chromosome"/>
</dbReference>
<keyword evidence="2" id="KW-1185">Reference proteome</keyword>
<protein>
    <submittedName>
        <fullName evidence="1">Antitermination protein</fullName>
    </submittedName>
</protein>
<gene>
    <name evidence="1" type="ORF">APECO1_512</name>
</gene>
<dbReference type="AlphaFoldDB" id="A0A0H2YYR4"/>
<proteinExistence type="predicted"/>
<dbReference type="HOGENOM" id="CLU_109748_0_0_6"/>
<evidence type="ECO:0000313" key="2">
    <source>
        <dbReference type="Proteomes" id="UP000008216"/>
    </source>
</evidence>
<dbReference type="KEGG" id="ecv:APECO1_512"/>
<dbReference type="EMBL" id="CP000468">
    <property type="protein sequence ID" value="ABJ00811.1"/>
    <property type="molecule type" value="Genomic_DNA"/>
</dbReference>
<accession>A0A0H2YYR4</accession>
<organism evidence="1 2">
    <name type="scientific">Escherichia coli O1:K1 / APEC</name>
    <dbReference type="NCBI Taxonomy" id="405955"/>
    <lineage>
        <taxon>Bacteria</taxon>
        <taxon>Pseudomonadati</taxon>
        <taxon>Pseudomonadota</taxon>
        <taxon>Gammaproteobacteria</taxon>
        <taxon>Enterobacterales</taxon>
        <taxon>Enterobacteriaceae</taxon>
        <taxon>Escherichia</taxon>
    </lineage>
</organism>
<dbReference type="InterPro" id="IPR010557">
    <property type="entry name" value="DUF1133"/>
</dbReference>